<dbReference type="InterPro" id="IPR017907">
    <property type="entry name" value="Znf_RING_CS"/>
</dbReference>
<evidence type="ECO:0000256" key="2">
    <source>
        <dbReference type="ARBA" id="ARBA00022771"/>
    </source>
</evidence>
<keyword evidence="2" id="KW-0863">Zinc-finger</keyword>
<accession>A0A6A3MXG8</accession>
<dbReference type="CDD" id="cd20336">
    <property type="entry name" value="Rcat_RBR"/>
    <property type="match status" value="1"/>
</dbReference>
<dbReference type="GO" id="GO:0004842">
    <property type="term" value="F:ubiquitin-protein transferase activity"/>
    <property type="evidence" value="ECO:0007669"/>
    <property type="project" value="InterPro"/>
</dbReference>
<name>A0A6A3MXG8_9STRA</name>
<dbReference type="AlphaFoldDB" id="A0A6A3MXG8"/>
<sequence length="254" mass="28698">MDVLPSVNEIGADGPFEHVVYLNSDTIDFVDEVDDAAVEAQLADVYALEVYREEVRLAEQSFLDEAIALSFYAKEERKLLNPTDVSLETDSEVGESLVMVELSDLETESKPPPVCTCCLASQVDESTQRILTCGHLYCTKCVATRCRMGVRDRAMVPAHCCKREFPSEYVREALDAVEFQTYERFLKDKHWSTLDLQSDRDYARVVKQNSGVQCPDCGIGVQKSVGCNRMMCLNHHEFCFLCGSKWKTCSCSYY</sequence>
<dbReference type="InterPro" id="IPR031127">
    <property type="entry name" value="E3_UB_ligase_RBR"/>
</dbReference>
<evidence type="ECO:0000313" key="5">
    <source>
        <dbReference type="Proteomes" id="UP000429607"/>
    </source>
</evidence>
<dbReference type="PANTHER" id="PTHR11685">
    <property type="entry name" value="RBR FAMILY RING FINGER AND IBR DOMAIN-CONTAINING"/>
    <property type="match status" value="1"/>
</dbReference>
<dbReference type="PROSITE" id="PS00518">
    <property type="entry name" value="ZF_RING_1"/>
    <property type="match status" value="1"/>
</dbReference>
<evidence type="ECO:0000313" key="4">
    <source>
        <dbReference type="EMBL" id="KAE9033877.1"/>
    </source>
</evidence>
<evidence type="ECO:0000256" key="3">
    <source>
        <dbReference type="ARBA" id="ARBA00022833"/>
    </source>
</evidence>
<dbReference type="GO" id="GO:0008270">
    <property type="term" value="F:zinc ion binding"/>
    <property type="evidence" value="ECO:0007669"/>
    <property type="project" value="UniProtKB-KW"/>
</dbReference>
<organism evidence="4 5">
    <name type="scientific">Phytophthora rubi</name>
    <dbReference type="NCBI Taxonomy" id="129364"/>
    <lineage>
        <taxon>Eukaryota</taxon>
        <taxon>Sar</taxon>
        <taxon>Stramenopiles</taxon>
        <taxon>Oomycota</taxon>
        <taxon>Peronosporomycetes</taxon>
        <taxon>Peronosporales</taxon>
        <taxon>Peronosporaceae</taxon>
        <taxon>Phytophthora</taxon>
    </lineage>
</organism>
<dbReference type="GO" id="GO:0016567">
    <property type="term" value="P:protein ubiquitination"/>
    <property type="evidence" value="ECO:0007669"/>
    <property type="project" value="InterPro"/>
</dbReference>
<dbReference type="SUPFAM" id="SSF57850">
    <property type="entry name" value="RING/U-box"/>
    <property type="match status" value="2"/>
</dbReference>
<keyword evidence="1" id="KW-0479">Metal-binding</keyword>
<gene>
    <name evidence="4" type="ORF">PR001_g9966</name>
</gene>
<dbReference type="EMBL" id="QXFV01000570">
    <property type="protein sequence ID" value="KAE9033877.1"/>
    <property type="molecule type" value="Genomic_DNA"/>
</dbReference>
<protein>
    <submittedName>
        <fullName evidence="4">Uncharacterized protein</fullName>
    </submittedName>
</protein>
<reference evidence="4 5" key="1">
    <citation type="submission" date="2018-09" db="EMBL/GenBank/DDBJ databases">
        <title>Genomic investigation of the strawberry pathogen Phytophthora fragariae indicates pathogenicity is determined by transcriptional variation in three key races.</title>
        <authorList>
            <person name="Adams T.M."/>
            <person name="Armitage A.D."/>
            <person name="Sobczyk M.K."/>
            <person name="Bates H.J."/>
            <person name="Dunwell J.M."/>
            <person name="Nellist C.F."/>
            <person name="Harrison R.J."/>
        </authorList>
    </citation>
    <scope>NUCLEOTIDE SEQUENCE [LARGE SCALE GENOMIC DNA]</scope>
    <source>
        <strain evidence="4 5">SCRP249</strain>
    </source>
</reference>
<keyword evidence="3" id="KW-0862">Zinc</keyword>
<proteinExistence type="predicted"/>
<comment type="caution">
    <text evidence="4">The sequence shown here is derived from an EMBL/GenBank/DDBJ whole genome shotgun (WGS) entry which is preliminary data.</text>
</comment>
<evidence type="ECO:0000256" key="1">
    <source>
        <dbReference type="ARBA" id="ARBA00022723"/>
    </source>
</evidence>
<dbReference type="Proteomes" id="UP000429607">
    <property type="component" value="Unassembled WGS sequence"/>
</dbReference>
<dbReference type="Gene3D" id="1.20.120.1750">
    <property type="match status" value="1"/>
</dbReference>